<dbReference type="GO" id="GO:0015179">
    <property type="term" value="F:L-amino acid transmembrane transporter activity"/>
    <property type="evidence" value="ECO:0007669"/>
    <property type="project" value="TreeGrafter"/>
</dbReference>
<feature type="transmembrane region" description="Helical" evidence="6">
    <location>
        <begin position="52"/>
        <end position="72"/>
    </location>
</feature>
<keyword evidence="3" id="KW-0029">Amino-acid transport</keyword>
<dbReference type="Pfam" id="PF01490">
    <property type="entry name" value="Aa_trans"/>
    <property type="match status" value="1"/>
</dbReference>
<reference evidence="9" key="1">
    <citation type="journal article" date="2018" name="Gigascience">
        <title>Genome assembly of the Pink Ipe (Handroanthus impetiginosus, Bignoniaceae), a highly valued, ecologically keystone Neotropical timber forest tree.</title>
        <authorList>
            <person name="Silva-Junior O.B."/>
            <person name="Grattapaglia D."/>
            <person name="Novaes E."/>
            <person name="Collevatti R.G."/>
        </authorList>
    </citation>
    <scope>NUCLEOTIDE SEQUENCE [LARGE SCALE GENOMIC DNA]</scope>
    <source>
        <strain evidence="9">cv. UFG-1</strain>
    </source>
</reference>
<dbReference type="PANTHER" id="PTHR22950">
    <property type="entry name" value="AMINO ACID TRANSPORTER"/>
    <property type="match status" value="1"/>
</dbReference>
<dbReference type="Proteomes" id="UP000231279">
    <property type="component" value="Unassembled WGS sequence"/>
</dbReference>
<keyword evidence="9" id="KW-1185">Reference proteome</keyword>
<feature type="transmembrane region" description="Helical" evidence="6">
    <location>
        <begin position="166"/>
        <end position="187"/>
    </location>
</feature>
<evidence type="ECO:0000313" key="9">
    <source>
        <dbReference type="Proteomes" id="UP000231279"/>
    </source>
</evidence>
<evidence type="ECO:0000259" key="7">
    <source>
        <dbReference type="Pfam" id="PF01490"/>
    </source>
</evidence>
<feature type="transmembrane region" description="Helical" evidence="6">
    <location>
        <begin position="345"/>
        <end position="367"/>
    </location>
</feature>
<organism evidence="8 9">
    <name type="scientific">Handroanthus impetiginosus</name>
    <dbReference type="NCBI Taxonomy" id="429701"/>
    <lineage>
        <taxon>Eukaryota</taxon>
        <taxon>Viridiplantae</taxon>
        <taxon>Streptophyta</taxon>
        <taxon>Embryophyta</taxon>
        <taxon>Tracheophyta</taxon>
        <taxon>Spermatophyta</taxon>
        <taxon>Magnoliopsida</taxon>
        <taxon>eudicotyledons</taxon>
        <taxon>Gunneridae</taxon>
        <taxon>Pentapetalae</taxon>
        <taxon>asterids</taxon>
        <taxon>lamiids</taxon>
        <taxon>Lamiales</taxon>
        <taxon>Bignoniaceae</taxon>
        <taxon>Crescentiina</taxon>
        <taxon>Tabebuia alliance</taxon>
        <taxon>Handroanthus</taxon>
    </lineage>
</organism>
<evidence type="ECO:0000256" key="4">
    <source>
        <dbReference type="ARBA" id="ARBA00022989"/>
    </source>
</evidence>
<dbReference type="PANTHER" id="PTHR22950:SF698">
    <property type="entry name" value="AMINO ACID TRANSPORTER TRANSMEMBRANE DOMAIN-CONTAINING PROTEIN"/>
    <property type="match status" value="1"/>
</dbReference>
<evidence type="ECO:0000256" key="5">
    <source>
        <dbReference type="ARBA" id="ARBA00023136"/>
    </source>
</evidence>
<dbReference type="OrthoDB" id="655540at2759"/>
<feature type="transmembrane region" description="Helical" evidence="6">
    <location>
        <begin position="139"/>
        <end position="159"/>
    </location>
</feature>
<keyword evidence="2 6" id="KW-0812">Transmembrane</keyword>
<feature type="transmembrane region" description="Helical" evidence="6">
    <location>
        <begin position="207"/>
        <end position="228"/>
    </location>
</feature>
<feature type="transmembrane region" description="Helical" evidence="6">
    <location>
        <begin position="284"/>
        <end position="307"/>
    </location>
</feature>
<dbReference type="AlphaFoldDB" id="A0A2G9I2P7"/>
<comment type="caution">
    <text evidence="8">The sequence shown here is derived from an EMBL/GenBank/DDBJ whole genome shotgun (WGS) entry which is preliminary data.</text>
</comment>
<dbReference type="InterPro" id="IPR013057">
    <property type="entry name" value="AA_transpt_TM"/>
</dbReference>
<gene>
    <name evidence="8" type="ORF">CDL12_03269</name>
</gene>
<sequence>MTNMHNIEELESQLSQSQNGDTSFLRSCFNGLNALTGIGIVSIPYALSEGGWMSLIALFFIAILCFYTGLLLNKCMVSNPLIKSYPDIGEQAFGNKGKIIISIIMYVELFLVAFEFLIMEGDNLHNLFPNVCVNVFKKNIGGKQVFILIAALVILPTTWLRSLNFLAYLSVGGILSSLILLSSVFWIGTFEGVGFHEKGDVWRYDGLAIAISLYTFCYCGHAVFPTLRTSMKDKRQFPKVLLVCFVLSTINYGLMAILGYLMYGEDLKSQVTLNLPTKNIISKIAIYTTLISPITKYAMIISPITTALEERLMRRNNKLLSIIIRTIVVIGTVIVAIFVPFFGYVMAFIGGFTGISASILFPCLCYLKIKRESRNFEIELIFIMVILFLGFVSVVVGTFTSISDIVKHVS</sequence>
<proteinExistence type="predicted"/>
<feature type="transmembrane region" description="Helical" evidence="6">
    <location>
        <begin position="240"/>
        <end position="264"/>
    </location>
</feature>
<name>A0A2G9I2P7_9LAMI</name>
<dbReference type="GO" id="GO:0005774">
    <property type="term" value="C:vacuolar membrane"/>
    <property type="evidence" value="ECO:0007669"/>
    <property type="project" value="TreeGrafter"/>
</dbReference>
<dbReference type="EMBL" id="NKXS01000475">
    <property type="protein sequence ID" value="PIN24025.1"/>
    <property type="molecule type" value="Genomic_DNA"/>
</dbReference>
<keyword evidence="3" id="KW-0813">Transport</keyword>
<keyword evidence="4 6" id="KW-1133">Transmembrane helix</keyword>
<protein>
    <submittedName>
        <fullName evidence="8">Amino acid transporter</fullName>
    </submittedName>
</protein>
<feature type="transmembrane region" description="Helical" evidence="6">
    <location>
        <begin position="24"/>
        <end position="46"/>
    </location>
</feature>
<feature type="domain" description="Amino acid transporter transmembrane" evidence="7">
    <location>
        <begin position="22"/>
        <end position="402"/>
    </location>
</feature>
<feature type="transmembrane region" description="Helical" evidence="6">
    <location>
        <begin position="99"/>
        <end position="119"/>
    </location>
</feature>
<dbReference type="STRING" id="429701.A0A2G9I2P7"/>
<evidence type="ECO:0000313" key="8">
    <source>
        <dbReference type="EMBL" id="PIN24025.1"/>
    </source>
</evidence>
<accession>A0A2G9I2P7</accession>
<evidence type="ECO:0000256" key="3">
    <source>
        <dbReference type="ARBA" id="ARBA00022970"/>
    </source>
</evidence>
<keyword evidence="5 6" id="KW-0472">Membrane</keyword>
<evidence type="ECO:0000256" key="2">
    <source>
        <dbReference type="ARBA" id="ARBA00022692"/>
    </source>
</evidence>
<feature type="transmembrane region" description="Helical" evidence="6">
    <location>
        <begin position="379"/>
        <end position="402"/>
    </location>
</feature>
<evidence type="ECO:0000256" key="1">
    <source>
        <dbReference type="ARBA" id="ARBA00004141"/>
    </source>
</evidence>
<evidence type="ECO:0000256" key="6">
    <source>
        <dbReference type="SAM" id="Phobius"/>
    </source>
</evidence>
<comment type="subcellular location">
    <subcellularLocation>
        <location evidence="1">Membrane</location>
        <topology evidence="1">Multi-pass membrane protein</topology>
    </subcellularLocation>
</comment>
<feature type="transmembrane region" description="Helical" evidence="6">
    <location>
        <begin position="319"/>
        <end position="339"/>
    </location>
</feature>